<dbReference type="SUPFAM" id="SSF46785">
    <property type="entry name" value="Winged helix' DNA-binding domain"/>
    <property type="match status" value="1"/>
</dbReference>
<sequence length="300" mass="35585">MSLERRRKPRETKEKDTLEDSKFRRLDFTPLLDRKEGEEKLEKKEVAEQIVDELTVIEKDVLEIAKNILKLKRYEADFEIESETQIQKYPIIEKLYAKCIAKLSYRKGYSKEEIFIAIRSLEEKNWIVTKERRTKLEILTNKKLVKILDFIKENPGIHARDPKIKINLGITRTPFLKHIMTLERFKLIRSKKIGKSLHYFLRDVPPDYDKLKIIFLNQLIPKIIEELFKDESTTISSMGEILDIYPGTILYHLKKLKELNLVKLTRNQAGNKIHLVNVELLKIYNEFFKEPDFSLLLKGL</sequence>
<dbReference type="Pfam" id="PF13412">
    <property type="entry name" value="HTH_24"/>
    <property type="match status" value="1"/>
</dbReference>
<dbReference type="PANTHER" id="PTHR36216:SF1">
    <property type="entry name" value="HTH ARSR-TYPE DOMAIN-CONTAINING PROTEIN"/>
    <property type="match status" value="1"/>
</dbReference>
<comment type="caution">
    <text evidence="1">The sequence shown here is derived from an EMBL/GenBank/DDBJ whole genome shotgun (WGS) entry which is preliminary data.</text>
</comment>
<reference evidence="1" key="1">
    <citation type="journal article" date="2015" name="Nature">
        <title>Complex archaea that bridge the gap between prokaryotes and eukaryotes.</title>
        <authorList>
            <person name="Spang A."/>
            <person name="Saw J.H."/>
            <person name="Jorgensen S.L."/>
            <person name="Zaremba-Niedzwiedzka K."/>
            <person name="Martijn J."/>
            <person name="Lind A.E."/>
            <person name="van Eijk R."/>
            <person name="Schleper C."/>
            <person name="Guy L."/>
            <person name="Ettema T.J."/>
        </authorList>
    </citation>
    <scope>NUCLEOTIDE SEQUENCE</scope>
</reference>
<dbReference type="InterPro" id="IPR011991">
    <property type="entry name" value="ArsR-like_HTH"/>
</dbReference>
<name>A0A0F9PYR0_9ZZZZ</name>
<dbReference type="InterPro" id="IPR036388">
    <property type="entry name" value="WH-like_DNA-bd_sf"/>
</dbReference>
<gene>
    <name evidence="1" type="ORF">LCGC14_0769820</name>
</gene>
<organism evidence="1">
    <name type="scientific">marine sediment metagenome</name>
    <dbReference type="NCBI Taxonomy" id="412755"/>
    <lineage>
        <taxon>unclassified sequences</taxon>
        <taxon>metagenomes</taxon>
        <taxon>ecological metagenomes</taxon>
    </lineage>
</organism>
<dbReference type="PANTHER" id="PTHR36216">
    <property type="entry name" value="TRANSCRIPTIONAL REGULATOR, TRMB"/>
    <property type="match status" value="1"/>
</dbReference>
<dbReference type="Gene3D" id="1.10.10.10">
    <property type="entry name" value="Winged helix-like DNA-binding domain superfamily/Winged helix DNA-binding domain"/>
    <property type="match status" value="2"/>
</dbReference>
<dbReference type="AlphaFoldDB" id="A0A0F9PYR0"/>
<proteinExistence type="predicted"/>
<evidence type="ECO:0000313" key="1">
    <source>
        <dbReference type="EMBL" id="KKN36805.1"/>
    </source>
</evidence>
<dbReference type="EMBL" id="LAZR01001941">
    <property type="protein sequence ID" value="KKN36805.1"/>
    <property type="molecule type" value="Genomic_DNA"/>
</dbReference>
<accession>A0A0F9PYR0</accession>
<protein>
    <recommendedName>
        <fullName evidence="2">HTH arsR-type domain-containing protein</fullName>
    </recommendedName>
</protein>
<evidence type="ECO:0008006" key="2">
    <source>
        <dbReference type="Google" id="ProtNLM"/>
    </source>
</evidence>
<dbReference type="CDD" id="cd00090">
    <property type="entry name" value="HTH_ARSR"/>
    <property type="match status" value="1"/>
</dbReference>
<dbReference type="InterPro" id="IPR036390">
    <property type="entry name" value="WH_DNA-bd_sf"/>
</dbReference>